<dbReference type="EMBL" id="KN832888">
    <property type="protein sequence ID" value="KIM95127.1"/>
    <property type="molecule type" value="Genomic_DNA"/>
</dbReference>
<organism evidence="4 5">
    <name type="scientific">Oidiodendron maius (strain Zn)</name>
    <dbReference type="NCBI Taxonomy" id="913774"/>
    <lineage>
        <taxon>Eukaryota</taxon>
        <taxon>Fungi</taxon>
        <taxon>Dikarya</taxon>
        <taxon>Ascomycota</taxon>
        <taxon>Pezizomycotina</taxon>
        <taxon>Leotiomycetes</taxon>
        <taxon>Leotiomycetes incertae sedis</taxon>
        <taxon>Myxotrichaceae</taxon>
        <taxon>Oidiodendron</taxon>
    </lineage>
</organism>
<dbReference type="AlphaFoldDB" id="A0A0C3CZR9"/>
<dbReference type="Gene3D" id="3.40.50.300">
    <property type="entry name" value="P-loop containing nucleotide triphosphate hydrolases"/>
    <property type="match status" value="1"/>
</dbReference>
<sequence length="718" mass="78877">MRPLSGDDALAASSRPSTFSDNDTHPLAARGHAPQMTCFLVDEKSIGESLPSPFLKPKQRDPKDSTFGVESLETTIGSLSPSHDEQEHRRGGRRHIKNSAEESIAQEDEGELTDVPSTDVSGNVSPFHTRRVSQSTISRPFTPLSIGSPAPPSLLSSPGSRRNSDAVSFEDDAASQAIISSGDEDRDMGSGMMDSGSAPQLVMPSIKMPSRRPFTERGKNLGRLKILIAGDSGAGKTSLIKAIVQTCEDIVHVDPLTTTTVAIPQRRRSSKSKSKSGSTASIATTEVTEIYASTRAYPSWWSDLEESRILRRRKSLGDSVLERNLCFVDTPGYGSKTSCLEAIVPVVNYIESHFKKVTSMQEMSDSESINMLSGNGGTQVDLVFYVFTQRVKPVDVEYLQRLSRLTNILPLISRSDLLTGEELAALKANIISAFQTNSIKSFNFDQLFNNPTHPDAPYAISSMASKDEETMDASLLMSPDYVQPLLESELPYLVSHIFERDVVSWLRHSAAKKFVQWREAASPHTRPQALYRPLSQLCAAPHPSGLTGTVTTSYALARVTDHTQREERIAQVRLANWAADLQRSLANERWRFEQLAHGERAVWLTERLGECVKDGTIVPVSRGAPSSSSSAALSFEGTMVRQETTTYSRKRRAAGVDPHDPLGLLQLNAEVKRKSWIALQVVSSLGVLGGLAYYITRSWQSVGEGERIGVWEWILEAL</sequence>
<dbReference type="SUPFAM" id="SSF52540">
    <property type="entry name" value="P-loop containing nucleoside triphosphate hydrolases"/>
    <property type="match status" value="1"/>
</dbReference>
<reference evidence="4 5" key="1">
    <citation type="submission" date="2014-04" db="EMBL/GenBank/DDBJ databases">
        <authorList>
            <consortium name="DOE Joint Genome Institute"/>
            <person name="Kuo A."/>
            <person name="Martino E."/>
            <person name="Perotto S."/>
            <person name="Kohler A."/>
            <person name="Nagy L.G."/>
            <person name="Floudas D."/>
            <person name="Copeland A."/>
            <person name="Barry K.W."/>
            <person name="Cichocki N."/>
            <person name="Veneault-Fourrey C."/>
            <person name="LaButti K."/>
            <person name="Lindquist E.A."/>
            <person name="Lipzen A."/>
            <person name="Lundell T."/>
            <person name="Morin E."/>
            <person name="Murat C."/>
            <person name="Sun H."/>
            <person name="Tunlid A."/>
            <person name="Henrissat B."/>
            <person name="Grigoriev I.V."/>
            <person name="Hibbett D.S."/>
            <person name="Martin F."/>
            <person name="Nordberg H.P."/>
            <person name="Cantor M.N."/>
            <person name="Hua S.X."/>
        </authorList>
    </citation>
    <scope>NUCLEOTIDE SEQUENCE [LARGE SCALE GENOMIC DNA]</scope>
    <source>
        <strain evidence="4 5">Zn</strain>
    </source>
</reference>
<accession>A0A0C3CZR9</accession>
<reference evidence="5" key="2">
    <citation type="submission" date="2015-01" db="EMBL/GenBank/DDBJ databases">
        <title>Evolutionary Origins and Diversification of the Mycorrhizal Mutualists.</title>
        <authorList>
            <consortium name="DOE Joint Genome Institute"/>
            <consortium name="Mycorrhizal Genomics Consortium"/>
            <person name="Kohler A."/>
            <person name="Kuo A."/>
            <person name="Nagy L.G."/>
            <person name="Floudas D."/>
            <person name="Copeland A."/>
            <person name="Barry K.W."/>
            <person name="Cichocki N."/>
            <person name="Veneault-Fourrey C."/>
            <person name="LaButti K."/>
            <person name="Lindquist E.A."/>
            <person name="Lipzen A."/>
            <person name="Lundell T."/>
            <person name="Morin E."/>
            <person name="Murat C."/>
            <person name="Riley R."/>
            <person name="Ohm R."/>
            <person name="Sun H."/>
            <person name="Tunlid A."/>
            <person name="Henrissat B."/>
            <person name="Grigoriev I.V."/>
            <person name="Hibbett D.S."/>
            <person name="Martin F."/>
        </authorList>
    </citation>
    <scope>NUCLEOTIDE SEQUENCE [LARGE SCALE GENOMIC DNA]</scope>
    <source>
        <strain evidence="5">Zn</strain>
    </source>
</reference>
<feature type="compositionally biased region" description="Polar residues" evidence="2">
    <location>
        <begin position="72"/>
        <end position="81"/>
    </location>
</feature>
<dbReference type="Proteomes" id="UP000054321">
    <property type="component" value="Unassembled WGS sequence"/>
</dbReference>
<dbReference type="STRING" id="913774.A0A0C3CZR9"/>
<dbReference type="InterPro" id="IPR025662">
    <property type="entry name" value="Sigma_54_int_dom_ATP-bd_1"/>
</dbReference>
<dbReference type="PROSITE" id="PS51719">
    <property type="entry name" value="G_SEPTIN"/>
    <property type="match status" value="1"/>
</dbReference>
<protein>
    <recommendedName>
        <fullName evidence="3">Septin-type G domain-containing protein</fullName>
    </recommendedName>
</protein>
<keyword evidence="1" id="KW-0547">Nucleotide-binding</keyword>
<keyword evidence="1" id="KW-0342">GTP-binding</keyword>
<feature type="compositionally biased region" description="Low complexity" evidence="2">
    <location>
        <begin position="143"/>
        <end position="160"/>
    </location>
</feature>
<feature type="compositionally biased region" description="Polar residues" evidence="2">
    <location>
        <begin position="115"/>
        <end position="139"/>
    </location>
</feature>
<dbReference type="Pfam" id="PF00735">
    <property type="entry name" value="Septin"/>
    <property type="match status" value="1"/>
</dbReference>
<dbReference type="InterPro" id="IPR030379">
    <property type="entry name" value="G_SEPTIN_dom"/>
</dbReference>
<evidence type="ECO:0000313" key="4">
    <source>
        <dbReference type="EMBL" id="KIM95127.1"/>
    </source>
</evidence>
<gene>
    <name evidence="4" type="ORF">OIDMADRAFT_184221</name>
</gene>
<evidence type="ECO:0000256" key="1">
    <source>
        <dbReference type="RuleBase" id="RU004560"/>
    </source>
</evidence>
<dbReference type="PROSITE" id="PS00675">
    <property type="entry name" value="SIGMA54_INTERACT_1"/>
    <property type="match status" value="1"/>
</dbReference>
<evidence type="ECO:0000313" key="5">
    <source>
        <dbReference type="Proteomes" id="UP000054321"/>
    </source>
</evidence>
<dbReference type="InterPro" id="IPR046707">
    <property type="entry name" value="DUF6780"/>
</dbReference>
<dbReference type="InterPro" id="IPR027417">
    <property type="entry name" value="P-loop_NTPase"/>
</dbReference>
<feature type="region of interest" description="Disordered" evidence="2">
    <location>
        <begin position="1"/>
        <end position="33"/>
    </location>
</feature>
<dbReference type="PANTHER" id="PTHR18884">
    <property type="entry name" value="SEPTIN"/>
    <property type="match status" value="1"/>
</dbReference>
<feature type="domain" description="Septin-type G" evidence="3">
    <location>
        <begin position="220"/>
        <end position="524"/>
    </location>
</feature>
<evidence type="ECO:0000256" key="2">
    <source>
        <dbReference type="SAM" id="MobiDB-lite"/>
    </source>
</evidence>
<name>A0A0C3CZR9_OIDMZ</name>
<evidence type="ECO:0000259" key="3">
    <source>
        <dbReference type="PROSITE" id="PS51719"/>
    </source>
</evidence>
<feature type="region of interest" description="Disordered" evidence="2">
    <location>
        <begin position="49"/>
        <end position="189"/>
    </location>
</feature>
<dbReference type="HOGENOM" id="CLU_018628_0_1_1"/>
<comment type="similarity">
    <text evidence="1">Belongs to the TRAFAC class TrmE-Era-EngA-EngB-Septin-like GTPase superfamily. Septin GTPase family.</text>
</comment>
<dbReference type="GO" id="GO:0005525">
    <property type="term" value="F:GTP binding"/>
    <property type="evidence" value="ECO:0007669"/>
    <property type="project" value="UniProtKB-KW"/>
</dbReference>
<dbReference type="Pfam" id="PF20571">
    <property type="entry name" value="DUF6780"/>
    <property type="match status" value="1"/>
</dbReference>
<keyword evidence="5" id="KW-1185">Reference proteome</keyword>
<proteinExistence type="inferred from homology"/>
<dbReference type="InParanoid" id="A0A0C3CZR9"/>
<dbReference type="OrthoDB" id="4150765at2759"/>